<gene>
    <name evidence="13" type="ORF">SAMN05660909_02626</name>
</gene>
<comment type="subcellular location">
    <subcellularLocation>
        <location evidence="1 8">Cell outer membrane</location>
        <topology evidence="1 8">Multi-pass membrane protein</topology>
    </subcellularLocation>
</comment>
<evidence type="ECO:0000256" key="6">
    <source>
        <dbReference type="ARBA" id="ARBA00023136"/>
    </source>
</evidence>
<evidence type="ECO:0000256" key="1">
    <source>
        <dbReference type="ARBA" id="ARBA00004571"/>
    </source>
</evidence>
<dbReference type="SUPFAM" id="SSF49464">
    <property type="entry name" value="Carboxypeptidase regulatory domain-like"/>
    <property type="match status" value="1"/>
</dbReference>
<dbReference type="InterPro" id="IPR012910">
    <property type="entry name" value="Plug_dom"/>
</dbReference>
<evidence type="ECO:0000259" key="11">
    <source>
        <dbReference type="Pfam" id="PF00593"/>
    </source>
</evidence>
<dbReference type="GO" id="GO:0009279">
    <property type="term" value="C:cell outer membrane"/>
    <property type="evidence" value="ECO:0007669"/>
    <property type="project" value="UniProtKB-SubCell"/>
</dbReference>
<dbReference type="RefSeq" id="WP_089762253.1">
    <property type="nucleotide sequence ID" value="NZ_BKAT01000007.1"/>
</dbReference>
<dbReference type="Proteomes" id="UP000199656">
    <property type="component" value="Unassembled WGS sequence"/>
</dbReference>
<keyword evidence="5 9" id="KW-0798">TonB box</keyword>
<proteinExistence type="inferred from homology"/>
<evidence type="ECO:0000256" key="4">
    <source>
        <dbReference type="ARBA" id="ARBA00022692"/>
    </source>
</evidence>
<reference evidence="14" key="1">
    <citation type="submission" date="2016-10" db="EMBL/GenBank/DDBJ databases">
        <authorList>
            <person name="Varghese N."/>
            <person name="Submissions S."/>
        </authorList>
    </citation>
    <scope>NUCLEOTIDE SEQUENCE [LARGE SCALE GENOMIC DNA]</scope>
    <source>
        <strain evidence="14">DSM 23920</strain>
    </source>
</reference>
<dbReference type="Gene3D" id="2.60.40.1120">
    <property type="entry name" value="Carboxypeptidase-like, regulatory domain"/>
    <property type="match status" value="1"/>
</dbReference>
<keyword evidence="14" id="KW-1185">Reference proteome</keyword>
<name>A0A1H4CGG4_9BACT</name>
<evidence type="ECO:0000313" key="14">
    <source>
        <dbReference type="Proteomes" id="UP000199656"/>
    </source>
</evidence>
<keyword evidence="3 8" id="KW-1134">Transmembrane beta strand</keyword>
<dbReference type="OrthoDB" id="9768177at2"/>
<dbReference type="Gene3D" id="2.40.170.20">
    <property type="entry name" value="TonB-dependent receptor, beta-barrel domain"/>
    <property type="match status" value="1"/>
</dbReference>
<dbReference type="AlphaFoldDB" id="A0A1H4CGG4"/>
<keyword evidence="7 8" id="KW-0998">Cell outer membrane</keyword>
<dbReference type="NCBIfam" id="TIGR04056">
    <property type="entry name" value="OMP_RagA_SusC"/>
    <property type="match status" value="1"/>
</dbReference>
<keyword evidence="2 8" id="KW-0813">Transport</keyword>
<evidence type="ECO:0000256" key="10">
    <source>
        <dbReference type="SAM" id="SignalP"/>
    </source>
</evidence>
<evidence type="ECO:0000256" key="7">
    <source>
        <dbReference type="ARBA" id="ARBA00023237"/>
    </source>
</evidence>
<comment type="similarity">
    <text evidence="8 9">Belongs to the TonB-dependent receptor family.</text>
</comment>
<feature type="chain" id="PRO_5011439279" evidence="10">
    <location>
        <begin position="20"/>
        <end position="1028"/>
    </location>
</feature>
<feature type="signal peptide" evidence="10">
    <location>
        <begin position="1"/>
        <end position="19"/>
    </location>
</feature>
<dbReference type="Pfam" id="PF07715">
    <property type="entry name" value="Plug"/>
    <property type="match status" value="1"/>
</dbReference>
<dbReference type="STRING" id="408074.SAMN05660909_02626"/>
<dbReference type="InterPro" id="IPR008969">
    <property type="entry name" value="CarboxyPept-like_regulatory"/>
</dbReference>
<dbReference type="FunFam" id="2.170.130.10:FF:000003">
    <property type="entry name" value="SusC/RagA family TonB-linked outer membrane protein"/>
    <property type="match status" value="1"/>
</dbReference>
<evidence type="ECO:0000256" key="2">
    <source>
        <dbReference type="ARBA" id="ARBA00022448"/>
    </source>
</evidence>
<evidence type="ECO:0000259" key="12">
    <source>
        <dbReference type="Pfam" id="PF07715"/>
    </source>
</evidence>
<feature type="domain" description="TonB-dependent receptor-like beta-barrel" evidence="11">
    <location>
        <begin position="421"/>
        <end position="888"/>
    </location>
</feature>
<dbReference type="InterPro" id="IPR000531">
    <property type="entry name" value="Beta-barrel_TonB"/>
</dbReference>
<dbReference type="InterPro" id="IPR023996">
    <property type="entry name" value="TonB-dep_OMP_SusC/RagA"/>
</dbReference>
<evidence type="ECO:0000256" key="8">
    <source>
        <dbReference type="PROSITE-ProRule" id="PRU01360"/>
    </source>
</evidence>
<dbReference type="InterPro" id="IPR036942">
    <property type="entry name" value="Beta-barrel_TonB_sf"/>
</dbReference>
<accession>A0A1H4CGG4</accession>
<keyword evidence="4 8" id="KW-0812">Transmembrane</keyword>
<dbReference type="Pfam" id="PF13715">
    <property type="entry name" value="CarbopepD_reg_2"/>
    <property type="match status" value="1"/>
</dbReference>
<evidence type="ECO:0000313" key="13">
    <source>
        <dbReference type="EMBL" id="SEA59516.1"/>
    </source>
</evidence>
<keyword evidence="10" id="KW-0732">Signal</keyword>
<dbReference type="InterPro" id="IPR037066">
    <property type="entry name" value="Plug_dom_sf"/>
</dbReference>
<evidence type="ECO:0000256" key="9">
    <source>
        <dbReference type="RuleBase" id="RU003357"/>
    </source>
</evidence>
<protein>
    <submittedName>
        <fullName evidence="13">TonB-linked outer membrane protein, SusC/RagA family</fullName>
    </submittedName>
</protein>
<feature type="domain" description="TonB-dependent receptor plug" evidence="12">
    <location>
        <begin position="114"/>
        <end position="221"/>
    </location>
</feature>
<sequence>MLQRLILLLWLFSPVAVLAQSRTVTGTVYSANDNGPLPGATVVVKGTTNGTVSGADGTFKLVVNDPAATTLVVSFIGMQTQEVPISASPLSITLKSGGKDIDEVVVVAYGTAKKSTITGSVSQIKSEELVNRQVSSVSKALQGLAAGVQSTSVSGQPGSDATIRIRGVGSINASADPLYVVDGVPYGGSLNAISPYDIESISVLKDAASSALYGSRGANGVIIITTKKGKKLGSTIDVRVSQGYSKRAVKDYERVSTDQYFELYWEAIRNAGLTNGLSAATAAAQASSNLVRRLGINPYGSAFPQPVGTDGKLVAGAKPLWDDNWDEAMQRTGHRTEADLSISGASEKTKYFISGGYLDDQGIYLGSGFKRYNVRSNLDIDAKKWLKVGLGLAGAHSEQQAPPSEDSRSDNYVNYGRLISNFYPIYQRDPSGNLVLDANGNKIFDFGSYRPSAVNPNTNLVATSGIDKHNVLRDDISARVYGEATIWRGLKFKSSYNADYTARLTHDYTNPTLGFDAEVGGTVERVNTRTFSWTFNNILTYEETFNNKHHINLLAGQEAYKFKTTFGDGIKSGFSLPGLEEFSDASLIKDLQGYTDTYTLSSFLGRAEYDYQGKYFASASIRRDGSSRFAPSHRWGTFWSLGASWKLSEEDWLKNSSWLNLLTLRASYGAQGNDNLGTDAYYNYYPLLNVNSNLGEGGTYRRYLYNPDLKWETNLNFNLGLDWGMWQNRFGGTAEFFIRKSKDLLYIKPLAPSLGYSSIDQNVGALKNTGVDVTLHGVPVRNKNFSWSIDLNMTHYVNKITELPQKEIISGTKKLMVGKSIYDFYIRQWAGVDSETGLPLWYVDKADGTKGTTGNYAAASQYYSGSSLPDLYGGLTNTFSYKNFSLSFMFVYSLGGKVLDQDYLFLLGTGTSAGRPMSTEMLDRWTPDNKNANVPKMTTIQTNWTQVSDRFLYDATYARLKTLNLSYNLPKSLMERAHLNNIMVYLQGENLLTFYGHKGMDPEQSVGGTTYYRYPAVKSISAGINLSF</sequence>
<keyword evidence="6 8" id="KW-0472">Membrane</keyword>
<evidence type="ECO:0000256" key="3">
    <source>
        <dbReference type="ARBA" id="ARBA00022452"/>
    </source>
</evidence>
<dbReference type="InterPro" id="IPR023997">
    <property type="entry name" value="TonB-dep_OMP_SusC/RagA_CS"/>
</dbReference>
<dbReference type="EMBL" id="FNRL01000010">
    <property type="protein sequence ID" value="SEA59516.1"/>
    <property type="molecule type" value="Genomic_DNA"/>
</dbReference>
<dbReference type="SUPFAM" id="SSF56935">
    <property type="entry name" value="Porins"/>
    <property type="match status" value="1"/>
</dbReference>
<evidence type="ECO:0000256" key="5">
    <source>
        <dbReference type="ARBA" id="ARBA00023077"/>
    </source>
</evidence>
<organism evidence="13 14">
    <name type="scientific">Chitinophaga terrae</name>
    <name type="common">ex Kim and Jung 2007</name>
    <dbReference type="NCBI Taxonomy" id="408074"/>
    <lineage>
        <taxon>Bacteria</taxon>
        <taxon>Pseudomonadati</taxon>
        <taxon>Bacteroidota</taxon>
        <taxon>Chitinophagia</taxon>
        <taxon>Chitinophagales</taxon>
        <taxon>Chitinophagaceae</taxon>
        <taxon>Chitinophaga</taxon>
    </lineage>
</organism>
<dbReference type="Pfam" id="PF00593">
    <property type="entry name" value="TonB_dep_Rec_b-barrel"/>
    <property type="match status" value="1"/>
</dbReference>
<dbReference type="Gene3D" id="2.170.130.10">
    <property type="entry name" value="TonB-dependent receptor, plug domain"/>
    <property type="match status" value="1"/>
</dbReference>
<dbReference type="NCBIfam" id="TIGR04057">
    <property type="entry name" value="SusC_RagA_signa"/>
    <property type="match status" value="1"/>
</dbReference>
<dbReference type="PROSITE" id="PS52016">
    <property type="entry name" value="TONB_DEPENDENT_REC_3"/>
    <property type="match status" value="1"/>
</dbReference>
<dbReference type="InterPro" id="IPR039426">
    <property type="entry name" value="TonB-dep_rcpt-like"/>
</dbReference>